<dbReference type="PANTHER" id="PTHR28125:SF3">
    <property type="entry name" value="TRANSCRIPTION REGULATOR RUA1 C-TERMINAL DOMAIN-CONTAINING PROTEIN"/>
    <property type="match status" value="1"/>
</dbReference>
<feature type="region of interest" description="Disordered" evidence="1">
    <location>
        <begin position="230"/>
        <end position="252"/>
    </location>
</feature>
<dbReference type="OrthoDB" id="5595379at2759"/>
<reference evidence="3" key="1">
    <citation type="submission" date="2020-12" db="EMBL/GenBank/DDBJ databases">
        <title>Metabolic potential, ecology and presence of endohyphal bacteria is reflected in genomic diversity of Mucoromycotina.</title>
        <authorList>
            <person name="Muszewska A."/>
            <person name="Okrasinska A."/>
            <person name="Steczkiewicz K."/>
            <person name="Drgas O."/>
            <person name="Orlowska M."/>
            <person name="Perlinska-Lenart U."/>
            <person name="Aleksandrzak-Piekarczyk T."/>
            <person name="Szatraj K."/>
            <person name="Zielenkiewicz U."/>
            <person name="Pilsyk S."/>
            <person name="Malc E."/>
            <person name="Mieczkowski P."/>
            <person name="Kruszewska J.S."/>
            <person name="Biernat P."/>
            <person name="Pawlowska J."/>
        </authorList>
    </citation>
    <scope>NUCLEOTIDE SEQUENCE</scope>
    <source>
        <strain evidence="3">CBS 226.32</strain>
    </source>
</reference>
<gene>
    <name evidence="3" type="ORF">INT46_010676</name>
</gene>
<comment type="caution">
    <text evidence="3">The sequence shown here is derived from an EMBL/GenBank/DDBJ whole genome shotgun (WGS) entry which is preliminary data.</text>
</comment>
<dbReference type="EMBL" id="JAEPRC010000217">
    <property type="protein sequence ID" value="KAG2203742.1"/>
    <property type="molecule type" value="Genomic_DNA"/>
</dbReference>
<dbReference type="AlphaFoldDB" id="A0A8H7R4L1"/>
<sequence>MDIQGYLPAKEERSNIHYAECSNDRLNMPTTSDYKPSSSTSSIPKILPTLVEEDDGTNAETASAASTTTVSYPITTMVTPAQDESIMASSSSSSSSSQQDSLNPALLLNRYDKRKSSPAILGLPFGLNHEAQLSLHLSQQRNSIEAAMLLANFNKLMAFPKANEVEHKVHPQQQQWQDDMSIPSQNKSAWGDVLINETELNRRHSYDVNMSWQTMPEAFLERPDLLHKASSPNTSVNATASSSSSSTLNTSHSDVPVFKQENFYSHHTPTKVSWSHDDLHQLQPQHPHHQQQQQQSQHPYSSVEYSNHPISPRQHGRLYHPTMSSPLAPHTYHHRYPPPNHPQQQQQQQQSSQSDQHQHHHHPGGVSMLHPLARQPDVSNNGGVKRELDSQQQPQHPYYSYTFPPQHPMQQRYYYPNNGKLPLPTHQSMEPQQQQQQQPQQPQQQPQQQQQQQQQHASPIISKPKRKKHKSTNNDDFDEELEQETNEEDYPDMSARDVEAARTDPEARPRKQKLRFVGDKYTPQWVRYNGQSKEGLCDTCKPGKWLQLKNSAYWYHKQFFHGISSVSGKEFVQPLETRWVDQDLVEGLCHQCHTWVAVSNVKRKNSVLWYRHAHKCHVYHKPKPNVPKKR</sequence>
<feature type="domain" description="Transcription regulator Rua1 C-terminal" evidence="2">
    <location>
        <begin position="519"/>
        <end position="617"/>
    </location>
</feature>
<proteinExistence type="predicted"/>
<accession>A0A8H7R4L1</accession>
<name>A0A8H7R4L1_9FUNG</name>
<feature type="compositionally biased region" description="Polar residues" evidence="1">
    <location>
        <begin position="299"/>
        <end position="309"/>
    </location>
</feature>
<feature type="compositionally biased region" description="Acidic residues" evidence="1">
    <location>
        <begin position="475"/>
        <end position="491"/>
    </location>
</feature>
<feature type="compositionally biased region" description="Low complexity" evidence="1">
    <location>
        <begin position="283"/>
        <end position="298"/>
    </location>
</feature>
<dbReference type="Proteomes" id="UP000650833">
    <property type="component" value="Unassembled WGS sequence"/>
</dbReference>
<feature type="compositionally biased region" description="Low complexity" evidence="1">
    <location>
        <begin position="390"/>
        <end position="401"/>
    </location>
</feature>
<feature type="compositionally biased region" description="Low complexity" evidence="1">
    <location>
        <begin position="342"/>
        <end position="355"/>
    </location>
</feature>
<evidence type="ECO:0000313" key="4">
    <source>
        <dbReference type="Proteomes" id="UP000650833"/>
    </source>
</evidence>
<dbReference type="InterPro" id="IPR028012">
    <property type="entry name" value="Rua1_C"/>
</dbReference>
<evidence type="ECO:0000313" key="3">
    <source>
        <dbReference type="EMBL" id="KAG2203742.1"/>
    </source>
</evidence>
<dbReference type="PANTHER" id="PTHR28125">
    <property type="entry name" value="MEIOTIC EXPRESSION UP-REGULATED PROTEIN 26"/>
    <property type="match status" value="1"/>
</dbReference>
<dbReference type="Pfam" id="PF14616">
    <property type="entry name" value="Rua1_C"/>
    <property type="match status" value="1"/>
</dbReference>
<protein>
    <recommendedName>
        <fullName evidence="2">Transcription regulator Rua1 C-terminal domain-containing protein</fullName>
    </recommendedName>
</protein>
<evidence type="ECO:0000256" key="1">
    <source>
        <dbReference type="SAM" id="MobiDB-lite"/>
    </source>
</evidence>
<evidence type="ECO:0000259" key="2">
    <source>
        <dbReference type="Pfam" id="PF14616"/>
    </source>
</evidence>
<organism evidence="3 4">
    <name type="scientific">Mucor plumbeus</name>
    <dbReference type="NCBI Taxonomy" id="97098"/>
    <lineage>
        <taxon>Eukaryota</taxon>
        <taxon>Fungi</taxon>
        <taxon>Fungi incertae sedis</taxon>
        <taxon>Mucoromycota</taxon>
        <taxon>Mucoromycotina</taxon>
        <taxon>Mucoromycetes</taxon>
        <taxon>Mucorales</taxon>
        <taxon>Mucorineae</taxon>
        <taxon>Mucoraceae</taxon>
        <taxon>Mucor</taxon>
    </lineage>
</organism>
<feature type="region of interest" description="Disordered" evidence="1">
    <location>
        <begin position="283"/>
        <end position="510"/>
    </location>
</feature>
<feature type="compositionally biased region" description="Low complexity" evidence="1">
    <location>
        <begin position="431"/>
        <end position="455"/>
    </location>
</feature>
<keyword evidence="4" id="KW-1185">Reference proteome</keyword>
<feature type="compositionally biased region" description="Basic and acidic residues" evidence="1">
    <location>
        <begin position="494"/>
        <end position="509"/>
    </location>
</feature>